<feature type="compositionally biased region" description="Acidic residues" evidence="1">
    <location>
        <begin position="909"/>
        <end position="935"/>
    </location>
</feature>
<name>A0A834GZ84_RHOSS</name>
<dbReference type="SUPFAM" id="SSF52540">
    <property type="entry name" value="P-loop containing nucleoside triphosphate hydrolases"/>
    <property type="match status" value="1"/>
</dbReference>
<reference evidence="4" key="1">
    <citation type="submission" date="2019-11" db="EMBL/GenBank/DDBJ databases">
        <authorList>
            <person name="Liu Y."/>
            <person name="Hou J."/>
            <person name="Li T.-Q."/>
            <person name="Guan C.-H."/>
            <person name="Wu X."/>
            <person name="Wu H.-Z."/>
            <person name="Ling F."/>
            <person name="Zhang R."/>
            <person name="Shi X.-G."/>
            <person name="Ren J.-P."/>
            <person name="Chen E.-F."/>
            <person name="Sun J.-M."/>
        </authorList>
    </citation>
    <scope>NUCLEOTIDE SEQUENCE</scope>
    <source>
        <strain evidence="4">Adult_tree_wgs_1</strain>
        <tissue evidence="4">Leaves</tissue>
    </source>
</reference>
<organism evidence="4 5">
    <name type="scientific">Rhododendron simsii</name>
    <name type="common">Sims's rhododendron</name>
    <dbReference type="NCBI Taxonomy" id="118357"/>
    <lineage>
        <taxon>Eukaryota</taxon>
        <taxon>Viridiplantae</taxon>
        <taxon>Streptophyta</taxon>
        <taxon>Embryophyta</taxon>
        <taxon>Tracheophyta</taxon>
        <taxon>Spermatophyta</taxon>
        <taxon>Magnoliopsida</taxon>
        <taxon>eudicotyledons</taxon>
        <taxon>Gunneridae</taxon>
        <taxon>Pentapetalae</taxon>
        <taxon>asterids</taxon>
        <taxon>Ericales</taxon>
        <taxon>Ericaceae</taxon>
        <taxon>Ericoideae</taxon>
        <taxon>Rhodoreae</taxon>
        <taxon>Rhododendron</taxon>
    </lineage>
</organism>
<dbReference type="InterPro" id="IPR027417">
    <property type="entry name" value="P-loop_NTPase"/>
</dbReference>
<dbReference type="InterPro" id="IPR041679">
    <property type="entry name" value="DNA2/NAM7-like_C"/>
</dbReference>
<dbReference type="Gene3D" id="3.40.50.300">
    <property type="entry name" value="P-loop containing nucleotide triphosphate hydrolases"/>
    <property type="match status" value="2"/>
</dbReference>
<feature type="domain" description="DNA2/NAM7 helicase-like C-terminal" evidence="3">
    <location>
        <begin position="642"/>
        <end position="838"/>
    </location>
</feature>
<dbReference type="Pfam" id="PF13086">
    <property type="entry name" value="AAA_11"/>
    <property type="match status" value="2"/>
</dbReference>
<dbReference type="PANTHER" id="PTHR10887:SF538">
    <property type="entry name" value="HELICASE MAGATAMA 3-RELATED"/>
    <property type="match status" value="1"/>
</dbReference>
<dbReference type="Proteomes" id="UP000626092">
    <property type="component" value="Unassembled WGS sequence"/>
</dbReference>
<dbReference type="AlphaFoldDB" id="A0A834GZ84"/>
<evidence type="ECO:0000313" key="4">
    <source>
        <dbReference type="EMBL" id="KAF7143881.1"/>
    </source>
</evidence>
<keyword evidence="5" id="KW-1185">Reference proteome</keyword>
<dbReference type="InterPro" id="IPR045055">
    <property type="entry name" value="DNA2/NAM7-like"/>
</dbReference>
<proteinExistence type="predicted"/>
<dbReference type="CDD" id="cd18042">
    <property type="entry name" value="DEXXQc_SETX"/>
    <property type="match status" value="1"/>
</dbReference>
<dbReference type="InterPro" id="IPR047187">
    <property type="entry name" value="SF1_C_Upf1"/>
</dbReference>
<feature type="domain" description="DNA2/NAM7 helicase helicase" evidence="2">
    <location>
        <begin position="474"/>
        <end position="542"/>
    </location>
</feature>
<dbReference type="Pfam" id="PF13087">
    <property type="entry name" value="AAA_12"/>
    <property type="match status" value="1"/>
</dbReference>
<dbReference type="PANTHER" id="PTHR10887">
    <property type="entry name" value="DNA2/NAM7 HELICASE FAMILY"/>
    <property type="match status" value="1"/>
</dbReference>
<accession>A0A834GZ84</accession>
<feature type="domain" description="DNA2/NAM7 helicase helicase" evidence="2">
    <location>
        <begin position="557"/>
        <end position="634"/>
    </location>
</feature>
<sequence>MERSTARFGQPGGVEMAVDKNKLEEEATILRFYKIVLSWDYLRLLKQSGKKNSKNIGDGSDLGLKHVKDTYKDVDEYLATFEPLLFEEVKAQILEGKDDEDKAEWKFVVPIKCSEADGFHLLTFILEDVESVKLNDLLLLSEKQFGDGTTKLPTKYAFGLVENRHDSLVQVTVRLQLRGEVKQLNADDVEPCPRLLNMRSLVSEESKSKSLNILKLHVSQDSILIHEDVGLGQVYIQDYGKEGRGNETILLLVEGERLELVKFRSGSMLDIHFEATCLSTIVREYVALRSICSLPFKDLILAASERNYTSEDQAWEIPRPLMESIESNHNKSQLDAIRVGVSRKRLVLIQEPPAKGQLATLHHIDLASYLKLEVGHAGSRKAWMLATLCLIGMIQSSDGAEDKKCPGRSPFLGLGVAFFLFCSVESRERYNHWEKASPWLSGTNPRDAKMPENGDDGFFPTSGNELKPEVVNSSRKYRVRVLVCAPSNSALDEIVLRLLNTGIRDENNRAYNPKIVRIGLKPHHSVQTVSMDYLVEQKLAGVDFQTSDKHKHGGSGRERDSIRASILDEAAIVFSTLSFSGSVLFSKLNRGFDVVIIDEAAQAVEPATLVPLANGCKQLFLVGDPVQLPATVISPIAEKFGYGTSLFKRFQRAGYQVSMLKTQYRMHPEIRSFPSREFYDGELEDGPDVVNQTKRSWHDYRCFGPFCFFDIHEGKESQPSGSGSWVNEDEVDFVLAMYHKMVTRYPELKSSSRLAIISPYRHQVKIFRDCFRSTFGVESDKVVDINTVDGFQGREKDVAIFSCVRASKEKSIGFVADFRRMNVGITRARSSVLVVGSASSLKKDKHWQSLVESVEQRNSLFKVSKPYREFFSDENIKSMAVKVLMPEKAEAPSDEMEVQAAVPIYDNSGDMDQEPADDPYGDGDADGYDMGYGED</sequence>
<dbReference type="EMBL" id="WJXA01000005">
    <property type="protein sequence ID" value="KAF7143881.1"/>
    <property type="molecule type" value="Genomic_DNA"/>
</dbReference>
<gene>
    <name evidence="4" type="ORF">RHSIM_Rhsim05G0184900</name>
</gene>
<protein>
    <recommendedName>
        <fullName evidence="6">Helicase MAGATAMA 3</fullName>
    </recommendedName>
</protein>
<dbReference type="GO" id="GO:0004386">
    <property type="term" value="F:helicase activity"/>
    <property type="evidence" value="ECO:0007669"/>
    <property type="project" value="InterPro"/>
</dbReference>
<dbReference type="FunFam" id="3.40.50.300:FF:002371">
    <property type="entry name" value="Predicted protein"/>
    <property type="match status" value="1"/>
</dbReference>
<evidence type="ECO:0000313" key="5">
    <source>
        <dbReference type="Proteomes" id="UP000626092"/>
    </source>
</evidence>
<evidence type="ECO:0008006" key="6">
    <source>
        <dbReference type="Google" id="ProtNLM"/>
    </source>
</evidence>
<dbReference type="InterPro" id="IPR041677">
    <property type="entry name" value="DNA2/NAM7_AAA_11"/>
</dbReference>
<feature type="region of interest" description="Disordered" evidence="1">
    <location>
        <begin position="902"/>
        <end position="935"/>
    </location>
</feature>
<dbReference type="CDD" id="cd18808">
    <property type="entry name" value="SF1_C_Upf1"/>
    <property type="match status" value="1"/>
</dbReference>
<dbReference type="OrthoDB" id="6513042at2759"/>
<evidence type="ECO:0000259" key="3">
    <source>
        <dbReference type="Pfam" id="PF13087"/>
    </source>
</evidence>
<comment type="caution">
    <text evidence="4">The sequence shown here is derived from an EMBL/GenBank/DDBJ whole genome shotgun (WGS) entry which is preliminary data.</text>
</comment>
<evidence type="ECO:0000256" key="1">
    <source>
        <dbReference type="SAM" id="MobiDB-lite"/>
    </source>
</evidence>
<evidence type="ECO:0000259" key="2">
    <source>
        <dbReference type="Pfam" id="PF13086"/>
    </source>
</evidence>